<evidence type="ECO:0000256" key="1">
    <source>
        <dbReference type="SAM" id="MobiDB-lite"/>
    </source>
</evidence>
<keyword evidence="3" id="KW-1185">Reference proteome</keyword>
<proteinExistence type="predicted"/>
<feature type="compositionally biased region" description="Basic and acidic residues" evidence="1">
    <location>
        <begin position="50"/>
        <end position="80"/>
    </location>
</feature>
<evidence type="ECO:0000313" key="2">
    <source>
        <dbReference type="EMBL" id="KAF6830129.1"/>
    </source>
</evidence>
<organism evidence="2 3">
    <name type="scientific">Colletotrichum plurivorum</name>
    <dbReference type="NCBI Taxonomy" id="2175906"/>
    <lineage>
        <taxon>Eukaryota</taxon>
        <taxon>Fungi</taxon>
        <taxon>Dikarya</taxon>
        <taxon>Ascomycota</taxon>
        <taxon>Pezizomycotina</taxon>
        <taxon>Sordariomycetes</taxon>
        <taxon>Hypocreomycetidae</taxon>
        <taxon>Glomerellales</taxon>
        <taxon>Glomerellaceae</taxon>
        <taxon>Colletotrichum</taxon>
        <taxon>Colletotrichum orchidearum species complex</taxon>
    </lineage>
</organism>
<feature type="region of interest" description="Disordered" evidence="1">
    <location>
        <begin position="1"/>
        <end position="80"/>
    </location>
</feature>
<reference evidence="2" key="1">
    <citation type="journal article" date="2020" name="Phytopathology">
        <title>Genome Sequence Resources of Colletotrichum truncatum, C. plurivorum, C. musicola, and C. sojae: Four Species Pathogenic to Soybean (Glycine max).</title>
        <authorList>
            <person name="Rogerio F."/>
            <person name="Boufleur T.R."/>
            <person name="Ciampi-Guillardi M."/>
            <person name="Sukno S.A."/>
            <person name="Thon M.R."/>
            <person name="Massola Junior N.S."/>
            <person name="Baroncelli R."/>
        </authorList>
    </citation>
    <scope>NUCLEOTIDE SEQUENCE</scope>
    <source>
        <strain evidence="2">LFN00145</strain>
    </source>
</reference>
<accession>A0A8H6KER5</accession>
<comment type="caution">
    <text evidence="2">The sequence shown here is derived from an EMBL/GenBank/DDBJ whole genome shotgun (WGS) entry which is preliminary data.</text>
</comment>
<dbReference type="EMBL" id="WIGO01000098">
    <property type="protein sequence ID" value="KAF6830129.1"/>
    <property type="molecule type" value="Genomic_DNA"/>
</dbReference>
<feature type="compositionally biased region" description="Basic and acidic residues" evidence="1">
    <location>
        <begin position="1"/>
        <end position="32"/>
    </location>
</feature>
<name>A0A8H6KER5_9PEZI</name>
<evidence type="ECO:0000313" key="3">
    <source>
        <dbReference type="Proteomes" id="UP000654918"/>
    </source>
</evidence>
<sequence length="80" mass="9602">MYARKIRNDARNRSRSERTAEEIQKEKEKNAEYYRNNKAKAAAVPGMAERLNEERRKKRQFEKELKKYANVPRDDQDIDG</sequence>
<gene>
    <name evidence="2" type="ORF">CPLU01_07544</name>
</gene>
<dbReference type="AlphaFoldDB" id="A0A8H6KER5"/>
<protein>
    <submittedName>
        <fullName evidence="2">Uncharacterized protein</fullName>
    </submittedName>
</protein>
<dbReference type="Proteomes" id="UP000654918">
    <property type="component" value="Unassembled WGS sequence"/>
</dbReference>